<proteinExistence type="predicted"/>
<organism evidence="2 3">
    <name type="scientific">Vibrio alginolyticus (strain ATCC 17749 / DSM 2171 / NBRC 15630 / NCIMB 1903 / NCTC 12160 / XII-53)</name>
    <dbReference type="NCBI Taxonomy" id="1219076"/>
    <lineage>
        <taxon>Bacteria</taxon>
        <taxon>Pseudomonadati</taxon>
        <taxon>Pseudomonadota</taxon>
        <taxon>Gammaproteobacteria</taxon>
        <taxon>Vibrionales</taxon>
        <taxon>Vibrionaceae</taxon>
        <taxon>Vibrio</taxon>
    </lineage>
</organism>
<name>A0A2I3CCF7_VIBAX</name>
<evidence type="ECO:0000313" key="3">
    <source>
        <dbReference type="Proteomes" id="UP000016714"/>
    </source>
</evidence>
<reference evidence="2 3" key="1">
    <citation type="journal article" date="2015" name="Genome Announc.">
        <title>Complete genome sequence of Vibrio alginolyticus ATCC 17749.</title>
        <authorList>
            <person name="Liu X.F."/>
            <person name="Cao Y."/>
            <person name="Zhang H.L."/>
            <person name="Chen Y.J."/>
            <person name="Hu C.J."/>
        </authorList>
    </citation>
    <scope>NUCLEOTIDE SEQUENCE [LARGE SCALE GENOMIC DNA]</scope>
    <source>
        <strain evidence="3">ATCC 17749 / DSM 2171 / NBRC 15630 / NCIMB 1903 / NCTC 12160 / XII-53</strain>
    </source>
</reference>
<dbReference type="HOGENOM" id="CLU_2921499_0_0_6"/>
<dbReference type="EMBL" id="CP006718">
    <property type="protein sequence ID" value="AGV17845.1"/>
    <property type="molecule type" value="Genomic_DNA"/>
</dbReference>
<dbReference type="Proteomes" id="UP000016714">
    <property type="component" value="Chromosome 1"/>
</dbReference>
<accession>A0A2I3CCF7</accession>
<evidence type="ECO:0000313" key="2">
    <source>
        <dbReference type="EMBL" id="AGV17845.1"/>
    </source>
</evidence>
<evidence type="ECO:0000256" key="1">
    <source>
        <dbReference type="SAM" id="MobiDB-lite"/>
    </source>
</evidence>
<dbReference type="AlphaFoldDB" id="A0A2I3CCF7"/>
<feature type="region of interest" description="Disordered" evidence="1">
    <location>
        <begin position="42"/>
        <end position="61"/>
    </location>
</feature>
<sequence>MFDEIEFQWDEAPAPSGNSVFVDSSGPYVELVEESNNVGLPKAMLDESHPTVPVHPMFSGS</sequence>
<protein>
    <submittedName>
        <fullName evidence="2">Uncharacterized protein</fullName>
    </submittedName>
</protein>
<gene>
    <name evidence="2" type="ORF">N646_2026</name>
</gene>
<dbReference type="KEGG" id="vag:N646_2026"/>